<dbReference type="Pfam" id="PF07841">
    <property type="entry name" value="DM4_12"/>
    <property type="match status" value="1"/>
</dbReference>
<keyword evidence="1" id="KW-0732">Signal</keyword>
<accession>A0A0K8U276</accession>
<evidence type="ECO:0000313" key="2">
    <source>
        <dbReference type="EMBL" id="JAI20844.1"/>
    </source>
</evidence>
<proteinExistence type="predicted"/>
<protein>
    <submittedName>
        <fullName evidence="2">Uncharacterized protein</fullName>
    </submittedName>
</protein>
<reference evidence="2" key="1">
    <citation type="submission" date="2015-06" db="EMBL/GenBank/DDBJ databases">
        <authorList>
            <person name="Hoefler B.C."/>
            <person name="Straight P.D."/>
        </authorList>
    </citation>
    <scope>NUCLEOTIDE SEQUENCE</scope>
</reference>
<dbReference type="OrthoDB" id="7526931at2759"/>
<dbReference type="PANTHER" id="PTHR21398:SF23">
    <property type="entry name" value="AGAP002978-PA"/>
    <property type="match status" value="1"/>
</dbReference>
<name>A0A0K8U276_BACLA</name>
<feature type="signal peptide" evidence="1">
    <location>
        <begin position="1"/>
        <end position="28"/>
    </location>
</feature>
<evidence type="ECO:0000313" key="3">
    <source>
        <dbReference type="EMBL" id="JAI43214.1"/>
    </source>
</evidence>
<feature type="chain" id="PRO_5014029833" evidence="1">
    <location>
        <begin position="29"/>
        <end position="296"/>
    </location>
</feature>
<dbReference type="EMBL" id="GDHF01031470">
    <property type="protein sequence ID" value="JAI20844.1"/>
    <property type="molecule type" value="Transcribed_RNA"/>
</dbReference>
<dbReference type="SMART" id="SM00718">
    <property type="entry name" value="DM4_12"/>
    <property type="match status" value="1"/>
</dbReference>
<dbReference type="EMBL" id="GDHF01009100">
    <property type="protein sequence ID" value="JAI43214.1"/>
    <property type="molecule type" value="Transcribed_RNA"/>
</dbReference>
<organism evidence="2">
    <name type="scientific">Bactrocera latifrons</name>
    <name type="common">Malaysian fruit fly</name>
    <name type="synonym">Chaetodacus latifrons</name>
    <dbReference type="NCBI Taxonomy" id="174628"/>
    <lineage>
        <taxon>Eukaryota</taxon>
        <taxon>Metazoa</taxon>
        <taxon>Ecdysozoa</taxon>
        <taxon>Arthropoda</taxon>
        <taxon>Hexapoda</taxon>
        <taxon>Insecta</taxon>
        <taxon>Pterygota</taxon>
        <taxon>Neoptera</taxon>
        <taxon>Endopterygota</taxon>
        <taxon>Diptera</taxon>
        <taxon>Brachycera</taxon>
        <taxon>Muscomorpha</taxon>
        <taxon>Tephritoidea</taxon>
        <taxon>Tephritidae</taxon>
        <taxon>Bactrocera</taxon>
        <taxon>Bactrocera</taxon>
    </lineage>
</organism>
<dbReference type="InterPro" id="IPR006631">
    <property type="entry name" value="DM4_12"/>
</dbReference>
<sequence length="296" mass="34066">MPPKKEEPMLRLQTFVFLLFIAVAGVRCRKNQLEETFDIRKSSQDELLNRQTSKNDSFTSFNNSEISKMNDKSNPLDSVVIVSNSSNWETVVVSSERNNFSENTGHDHNQLNFTDAPPSSYRRLPRHQRAIAAVAEKRGLLKNSDGERILRRGKRYLEFAKGSRVSWRTNGKNNILKINTLWAYGYGFRVNFPFPGPDESRRKYFKRDVLHSLEDVLNGHGLDGRACLLKSYCTATLDVDSNISGGMLFKMLKLIFTLHDHDKRHFSYLRLENCKQILHSHCPLSFDSISPYTDDV</sequence>
<evidence type="ECO:0000256" key="1">
    <source>
        <dbReference type="SAM" id="SignalP"/>
    </source>
</evidence>
<dbReference type="PANTHER" id="PTHR21398">
    <property type="entry name" value="AGAP007094-PA"/>
    <property type="match status" value="1"/>
</dbReference>
<gene>
    <name evidence="2" type="ORF">c0_g1_i1</name>
    <name evidence="3" type="ORF">c0_g1_i2</name>
</gene>
<dbReference type="AlphaFoldDB" id="A0A0K8U276"/>